<evidence type="ECO:0000313" key="9">
    <source>
        <dbReference type="Proteomes" id="UP000030466"/>
    </source>
</evidence>
<dbReference type="PRINTS" id="PR00069">
    <property type="entry name" value="ALDKETRDTASE"/>
</dbReference>
<comment type="caution">
    <text evidence="8">The sequence shown here is derived from an EMBL/GenBank/DDBJ whole genome shotgun (WGS) entry which is preliminary data.</text>
</comment>
<dbReference type="RefSeq" id="WP_017835099.1">
    <property type="nucleotide sequence ID" value="NZ_JSUH01000003.1"/>
</dbReference>
<dbReference type="Proteomes" id="UP000030466">
    <property type="component" value="Unassembled WGS sequence"/>
</dbReference>
<dbReference type="PANTHER" id="PTHR43827:SF3">
    <property type="entry name" value="NADP-DEPENDENT OXIDOREDUCTASE DOMAIN-CONTAINING PROTEIN"/>
    <property type="match status" value="1"/>
</dbReference>
<protein>
    <submittedName>
        <fullName evidence="8">Oxidoreductase</fullName>
    </submittedName>
</protein>
<dbReference type="PROSITE" id="PS00798">
    <property type="entry name" value="ALDOKETO_REDUCTASE_1"/>
    <property type="match status" value="1"/>
</dbReference>
<name>A0A0A6VW02_KOCRO</name>
<evidence type="ECO:0000256" key="1">
    <source>
        <dbReference type="ARBA" id="ARBA00007905"/>
    </source>
</evidence>
<feature type="site" description="Lowers pKa of active site Tyr" evidence="6">
    <location>
        <position position="80"/>
    </location>
</feature>
<dbReference type="Gene3D" id="3.20.20.100">
    <property type="entry name" value="NADP-dependent oxidoreductase domain"/>
    <property type="match status" value="1"/>
</dbReference>
<keyword evidence="3" id="KW-0560">Oxidoreductase</keyword>
<dbReference type="PIRSF" id="PIRSF000097">
    <property type="entry name" value="AKR"/>
    <property type="match status" value="1"/>
</dbReference>
<dbReference type="PROSITE" id="PS00062">
    <property type="entry name" value="ALDOKETO_REDUCTASE_2"/>
    <property type="match status" value="1"/>
</dbReference>
<evidence type="ECO:0000256" key="2">
    <source>
        <dbReference type="ARBA" id="ARBA00022857"/>
    </source>
</evidence>
<dbReference type="InterPro" id="IPR036812">
    <property type="entry name" value="NAD(P)_OxRdtase_dom_sf"/>
</dbReference>
<evidence type="ECO:0000256" key="6">
    <source>
        <dbReference type="PIRSR" id="PIRSR000097-3"/>
    </source>
</evidence>
<comment type="similarity">
    <text evidence="1">Belongs to the aldo/keto reductase family.</text>
</comment>
<evidence type="ECO:0000256" key="3">
    <source>
        <dbReference type="ARBA" id="ARBA00023002"/>
    </source>
</evidence>
<dbReference type="InterPro" id="IPR023210">
    <property type="entry name" value="NADP_OxRdtase_dom"/>
</dbReference>
<dbReference type="InterPro" id="IPR020471">
    <property type="entry name" value="AKR"/>
</dbReference>
<organism evidence="8 9">
    <name type="scientific">Kocuria rosea subsp. polaris</name>
    <dbReference type="NCBI Taxonomy" id="136273"/>
    <lineage>
        <taxon>Bacteria</taxon>
        <taxon>Bacillati</taxon>
        <taxon>Actinomycetota</taxon>
        <taxon>Actinomycetes</taxon>
        <taxon>Micrococcales</taxon>
        <taxon>Micrococcaceae</taxon>
        <taxon>Kocuria</taxon>
    </lineage>
</organism>
<feature type="domain" description="NADP-dependent oxidoreductase" evidence="7">
    <location>
        <begin position="23"/>
        <end position="265"/>
    </location>
</feature>
<evidence type="ECO:0000313" key="8">
    <source>
        <dbReference type="EMBL" id="KHD98343.1"/>
    </source>
</evidence>
<dbReference type="OrthoDB" id="9804790at2"/>
<evidence type="ECO:0000259" key="7">
    <source>
        <dbReference type="Pfam" id="PF00248"/>
    </source>
</evidence>
<keyword evidence="2" id="KW-0521">NADP</keyword>
<gene>
    <name evidence="8" type="ORF">GY22_04620</name>
</gene>
<dbReference type="PANTHER" id="PTHR43827">
    <property type="entry name" value="2,5-DIKETO-D-GLUCONIC ACID REDUCTASE"/>
    <property type="match status" value="1"/>
</dbReference>
<feature type="active site" description="Proton donor" evidence="4">
    <location>
        <position position="55"/>
    </location>
</feature>
<dbReference type="FunFam" id="3.20.20.100:FF:000002">
    <property type="entry name" value="2,5-diketo-D-gluconic acid reductase A"/>
    <property type="match status" value="1"/>
</dbReference>
<evidence type="ECO:0000256" key="5">
    <source>
        <dbReference type="PIRSR" id="PIRSR000097-2"/>
    </source>
</evidence>
<dbReference type="InterPro" id="IPR018170">
    <property type="entry name" value="Aldo/ket_reductase_CS"/>
</dbReference>
<sequence length="279" mass="30745">MTQSTTQSPTLTLHDGRTIPQLGYGVWQVDADIAEDVVGQALEAGYRHIDTAMIYGNEEGVGRAIANSGIPRDEIFVTTKLWNDDHGHDSALKAIDASLERLGLEYVDLYLIHWPTPKRGKYLETWKAFQEIRESGKARSIGVSNFPQEELQEIIDATGVVPVVNQVELHPYFNQSALRDFNASHGILTEAWSPLGQGGDLLKDPVIDSIARKHGATPGQVIIAWHLAIGNVVFPKTVTPERIRENYAALDVRLDDEDVRAISGLDNGGRIGSDPKDFN</sequence>
<dbReference type="AlphaFoldDB" id="A0A0A6VW02"/>
<proteinExistence type="inferred from homology"/>
<dbReference type="GeneID" id="64346834"/>
<dbReference type="EMBL" id="JSUH01000003">
    <property type="protein sequence ID" value="KHD98343.1"/>
    <property type="molecule type" value="Genomic_DNA"/>
</dbReference>
<feature type="binding site" evidence="5">
    <location>
        <position position="113"/>
    </location>
    <ligand>
        <name>substrate</name>
    </ligand>
</feature>
<dbReference type="SUPFAM" id="SSF51430">
    <property type="entry name" value="NAD(P)-linked oxidoreductase"/>
    <property type="match status" value="1"/>
</dbReference>
<keyword evidence="9" id="KW-1185">Reference proteome</keyword>
<dbReference type="GO" id="GO:0016616">
    <property type="term" value="F:oxidoreductase activity, acting on the CH-OH group of donors, NAD or NADP as acceptor"/>
    <property type="evidence" value="ECO:0007669"/>
    <property type="project" value="UniProtKB-ARBA"/>
</dbReference>
<evidence type="ECO:0000256" key="4">
    <source>
        <dbReference type="PIRSR" id="PIRSR000097-1"/>
    </source>
</evidence>
<accession>A0A0A6VW02</accession>
<reference evidence="8 9" key="1">
    <citation type="journal article" date="2003" name="Int. J. Syst. Evol. Microbiol.">
        <title>Kocuria polaris sp. nov., an orange-pigmented psychrophilic bacterium isolated from an Antarctic cyanobacterial mat sample.</title>
        <authorList>
            <person name="Reddy G.S."/>
            <person name="Prakash J.S."/>
            <person name="Prabahar V."/>
            <person name="Matsumoto G.I."/>
            <person name="Stackebrandt E."/>
            <person name="Shivaji S."/>
        </authorList>
    </citation>
    <scope>NUCLEOTIDE SEQUENCE [LARGE SCALE GENOMIC DNA]</scope>
    <source>
        <strain evidence="8 9">CMS 76or</strain>
    </source>
</reference>
<dbReference type="Pfam" id="PF00248">
    <property type="entry name" value="Aldo_ket_red"/>
    <property type="match status" value="1"/>
</dbReference>